<evidence type="ECO:0000313" key="2">
    <source>
        <dbReference type="Proteomes" id="UP000829196"/>
    </source>
</evidence>
<dbReference type="AlphaFoldDB" id="A0A8T3A8W3"/>
<name>A0A8T3A8W3_DENNO</name>
<comment type="caution">
    <text evidence="1">The sequence shown here is derived from an EMBL/GenBank/DDBJ whole genome shotgun (WGS) entry which is preliminary data.</text>
</comment>
<dbReference type="Proteomes" id="UP000829196">
    <property type="component" value="Unassembled WGS sequence"/>
</dbReference>
<sequence length="63" mass="7081">MEALKSKSPLFLSLPLFFSPYTPPFSCLGINVGKVQSVLSKRKSSKGKQQIDVQARRKICFCF</sequence>
<accession>A0A8T3A8W3</accession>
<evidence type="ECO:0000313" key="1">
    <source>
        <dbReference type="EMBL" id="KAI0492431.1"/>
    </source>
</evidence>
<gene>
    <name evidence="1" type="ORF">KFK09_026703</name>
</gene>
<reference evidence="1" key="1">
    <citation type="journal article" date="2022" name="Front. Genet.">
        <title>Chromosome-Scale Assembly of the Dendrobium nobile Genome Provides Insights Into the Molecular Mechanism of the Biosynthesis of the Medicinal Active Ingredient of Dendrobium.</title>
        <authorList>
            <person name="Xu Q."/>
            <person name="Niu S.-C."/>
            <person name="Li K.-L."/>
            <person name="Zheng P.-J."/>
            <person name="Zhang X.-J."/>
            <person name="Jia Y."/>
            <person name="Liu Y."/>
            <person name="Niu Y.-X."/>
            <person name="Yu L.-H."/>
            <person name="Chen D.-F."/>
            <person name="Zhang G.-Q."/>
        </authorList>
    </citation>
    <scope>NUCLEOTIDE SEQUENCE</scope>
    <source>
        <tissue evidence="1">Leaf</tissue>
    </source>
</reference>
<organism evidence="1 2">
    <name type="scientific">Dendrobium nobile</name>
    <name type="common">Orchid</name>
    <dbReference type="NCBI Taxonomy" id="94219"/>
    <lineage>
        <taxon>Eukaryota</taxon>
        <taxon>Viridiplantae</taxon>
        <taxon>Streptophyta</taxon>
        <taxon>Embryophyta</taxon>
        <taxon>Tracheophyta</taxon>
        <taxon>Spermatophyta</taxon>
        <taxon>Magnoliopsida</taxon>
        <taxon>Liliopsida</taxon>
        <taxon>Asparagales</taxon>
        <taxon>Orchidaceae</taxon>
        <taxon>Epidendroideae</taxon>
        <taxon>Malaxideae</taxon>
        <taxon>Dendrobiinae</taxon>
        <taxon>Dendrobium</taxon>
    </lineage>
</organism>
<dbReference type="EMBL" id="JAGYWB010000018">
    <property type="protein sequence ID" value="KAI0492431.1"/>
    <property type="molecule type" value="Genomic_DNA"/>
</dbReference>
<protein>
    <submittedName>
        <fullName evidence="1">Uncharacterized protein</fullName>
    </submittedName>
</protein>
<proteinExistence type="predicted"/>
<keyword evidence="2" id="KW-1185">Reference proteome</keyword>